<dbReference type="AlphaFoldDB" id="A0A1M7Z4U3"/>
<organism evidence="5 6">
    <name type="scientific">Algoriphagus zhangzhouensis</name>
    <dbReference type="NCBI Taxonomy" id="1073327"/>
    <lineage>
        <taxon>Bacteria</taxon>
        <taxon>Pseudomonadati</taxon>
        <taxon>Bacteroidota</taxon>
        <taxon>Cytophagia</taxon>
        <taxon>Cytophagales</taxon>
        <taxon>Cyclobacteriaceae</taxon>
        <taxon>Algoriphagus</taxon>
    </lineage>
</organism>
<sequence>MRKLFFFSILVLFSLTLFLMWFYSFREFSFGYFVLLILGFLTVLGIYDSFQTKHAILRNFPVVGHFRYILESISPEIQQYFIESNTDGRPFSRNIRALAYRRAKSVNDTHPFGTQRDIDGEDYVALRHSIYAVHVKDEDLRIEIGGAECKQPYSASIFNISAMSFGSLSSNAVRALNLGAKKGRFFHNTGEGGISEYHMQGGDLCWQIGTGYFGCRDEHGNFDAEKFKEKAARPEVKMIEIKISQGAKPGHGGVLPGVKNTPEIAHIRGVKAGTTVLSPPAHSAFSDAEGLIDFVRELRELSGGKPIGFKLCIGRTEEFIEICKEMVAKGCKPDFITIDGAEGGTGAAPLEFSDSVGLPLEPALIFARAALEKFHLKDDIKLIASGKALSAFSILKNIALGADACNSARGFMFSLGCIQALRCNTNDCPTGVATQKHGLAKGLVVTDKSERVYNFHKNTINAVKELLGASGHHHTSELTIHDLVKGDEMIKLANRYFPDTVNTQV</sequence>
<dbReference type="RefSeq" id="WP_073570144.1">
    <property type="nucleotide sequence ID" value="NZ_FRXN01000001.1"/>
</dbReference>
<keyword evidence="3" id="KW-1133">Transmembrane helix</keyword>
<proteinExistence type="inferred from homology"/>
<dbReference type="Pfam" id="PF01645">
    <property type="entry name" value="Glu_synthase"/>
    <property type="match status" value="1"/>
</dbReference>
<dbReference type="CDD" id="cd02808">
    <property type="entry name" value="GltS_FMN"/>
    <property type="match status" value="1"/>
</dbReference>
<keyword evidence="6" id="KW-1185">Reference proteome</keyword>
<comment type="similarity">
    <text evidence="1 2">Belongs to the glutamate synthase family.</text>
</comment>
<dbReference type="STRING" id="1073327.SAMN04488108_0477"/>
<feature type="domain" description="Glutamate synthase" evidence="4">
    <location>
        <begin position="144"/>
        <end position="472"/>
    </location>
</feature>
<feature type="transmembrane region" description="Helical" evidence="3">
    <location>
        <begin position="30"/>
        <end position="50"/>
    </location>
</feature>
<dbReference type="PANTHER" id="PTHR43819">
    <property type="entry name" value="ARCHAEAL-TYPE GLUTAMATE SYNTHASE [NADPH]"/>
    <property type="match status" value="1"/>
</dbReference>
<dbReference type="Gene3D" id="3.20.20.70">
    <property type="entry name" value="Aldolase class I"/>
    <property type="match status" value="1"/>
</dbReference>
<protein>
    <submittedName>
        <fullName evidence="5">Pentatricopeptide repeat domain-containing protein (PPR motif)</fullName>
    </submittedName>
</protein>
<evidence type="ECO:0000259" key="4">
    <source>
        <dbReference type="Pfam" id="PF01645"/>
    </source>
</evidence>
<dbReference type="PIRSF" id="PIRSF500060">
    <property type="entry name" value="UCP500060"/>
    <property type="match status" value="1"/>
</dbReference>
<accession>A0A1M7Z4U3</accession>
<dbReference type="EMBL" id="FRXN01000001">
    <property type="protein sequence ID" value="SHO59958.1"/>
    <property type="molecule type" value="Genomic_DNA"/>
</dbReference>
<dbReference type="GO" id="GO:0006537">
    <property type="term" value="P:glutamate biosynthetic process"/>
    <property type="evidence" value="ECO:0007669"/>
    <property type="project" value="InterPro"/>
</dbReference>
<evidence type="ECO:0000256" key="3">
    <source>
        <dbReference type="SAM" id="Phobius"/>
    </source>
</evidence>
<dbReference type="Proteomes" id="UP000184609">
    <property type="component" value="Unassembled WGS sequence"/>
</dbReference>
<dbReference type="InterPro" id="IPR027283">
    <property type="entry name" value="YerD"/>
</dbReference>
<dbReference type="GO" id="GO:0015930">
    <property type="term" value="F:glutamate synthase activity"/>
    <property type="evidence" value="ECO:0007669"/>
    <property type="project" value="InterPro"/>
</dbReference>
<dbReference type="InterPro" id="IPR013785">
    <property type="entry name" value="Aldolase_TIM"/>
</dbReference>
<dbReference type="PIRSF" id="PIRSF006429">
    <property type="entry name" value="GOGAT_lg_2"/>
    <property type="match status" value="1"/>
</dbReference>
<dbReference type="OrthoDB" id="9758182at2"/>
<dbReference type="PANTHER" id="PTHR43819:SF1">
    <property type="entry name" value="ARCHAEAL-TYPE GLUTAMATE SYNTHASE [NADPH]"/>
    <property type="match status" value="1"/>
</dbReference>
<dbReference type="InterPro" id="IPR002932">
    <property type="entry name" value="Glu_synthdom"/>
</dbReference>
<evidence type="ECO:0000256" key="2">
    <source>
        <dbReference type="PIRNR" id="PIRNR006429"/>
    </source>
</evidence>
<name>A0A1M7Z4U3_9BACT</name>
<evidence type="ECO:0000313" key="5">
    <source>
        <dbReference type="EMBL" id="SHO59958.1"/>
    </source>
</evidence>
<evidence type="ECO:0000256" key="1">
    <source>
        <dbReference type="ARBA" id="ARBA00009716"/>
    </source>
</evidence>
<reference evidence="6" key="1">
    <citation type="submission" date="2016-12" db="EMBL/GenBank/DDBJ databases">
        <authorList>
            <person name="Varghese N."/>
            <person name="Submissions S."/>
        </authorList>
    </citation>
    <scope>NUCLEOTIDE SEQUENCE [LARGE SCALE GENOMIC DNA]</scope>
    <source>
        <strain evidence="6">DSM 25035</strain>
    </source>
</reference>
<keyword evidence="3" id="KW-0472">Membrane</keyword>
<dbReference type="SUPFAM" id="SSF51395">
    <property type="entry name" value="FMN-linked oxidoreductases"/>
    <property type="match status" value="1"/>
</dbReference>
<dbReference type="InterPro" id="IPR024188">
    <property type="entry name" value="GltB"/>
</dbReference>
<keyword evidence="3" id="KW-0812">Transmembrane</keyword>
<gene>
    <name evidence="5" type="ORF">SAMN04488108_0477</name>
</gene>
<feature type="transmembrane region" description="Helical" evidence="3">
    <location>
        <begin position="5"/>
        <end position="24"/>
    </location>
</feature>
<evidence type="ECO:0000313" key="6">
    <source>
        <dbReference type="Proteomes" id="UP000184609"/>
    </source>
</evidence>